<dbReference type="GO" id="GO:0003677">
    <property type="term" value="F:DNA binding"/>
    <property type="evidence" value="ECO:0007669"/>
    <property type="project" value="UniProtKB-KW"/>
</dbReference>
<dbReference type="Pfam" id="PF03466">
    <property type="entry name" value="LysR_substrate"/>
    <property type="match status" value="1"/>
</dbReference>
<dbReference type="GeneID" id="32489162"/>
<accession>A0A7X1C6E0</accession>
<dbReference type="InterPro" id="IPR000847">
    <property type="entry name" value="LysR_HTH_N"/>
</dbReference>
<dbReference type="PROSITE" id="PS50931">
    <property type="entry name" value="HTH_LYSR"/>
    <property type="match status" value="1"/>
</dbReference>
<evidence type="ECO:0000313" key="8">
    <source>
        <dbReference type="Proteomes" id="UP000033536"/>
    </source>
</evidence>
<sequence length="300" mass="34204">MKLSTLKYFVDVAEQGNFTKAAQKLYISQPTLSRRIQELEAEIGVELFIRHRHALELSSAGEQFLVEVNDILKRVNQLTHMFDKQETPDESRQLVKIGYLANFNLSKMYELIEEFKASHPYVQFSLKPDTPMNLSDGLSNGAYDLVFNLSTYFNGSKDIEKVPFINNHLQIALPANHKFSHMKKLNFAELKEETVILLERKQSPVIVDYVISECTKHGFNLKANSYVQNLDEGLSMTSVGEGLAFLYSGMNDGTLAEKYHIKIVDLENDSTDQDIAAALDKPNENELVQELFSFIKSYFN</sequence>
<dbReference type="SUPFAM" id="SSF46785">
    <property type="entry name" value="Winged helix' DNA-binding domain"/>
    <property type="match status" value="1"/>
</dbReference>
<evidence type="ECO:0000313" key="9">
    <source>
        <dbReference type="Proteomes" id="UP000523362"/>
    </source>
</evidence>
<keyword evidence="8" id="KW-1185">Reference proteome</keyword>
<dbReference type="Proteomes" id="UP000523362">
    <property type="component" value="Unassembled WGS sequence"/>
</dbReference>
<feature type="domain" description="HTH lysR-type" evidence="5">
    <location>
        <begin position="1"/>
        <end position="58"/>
    </location>
</feature>
<evidence type="ECO:0000313" key="6">
    <source>
        <dbReference type="EMBL" id="KKD44991.1"/>
    </source>
</evidence>
<dbReference type="EMBL" id="JAARRG010000004">
    <property type="protein sequence ID" value="MBC1486094.1"/>
    <property type="molecule type" value="Genomic_DNA"/>
</dbReference>
<dbReference type="Proteomes" id="UP000033536">
    <property type="component" value="Unassembled WGS sequence"/>
</dbReference>
<evidence type="ECO:0000256" key="1">
    <source>
        <dbReference type="ARBA" id="ARBA00009437"/>
    </source>
</evidence>
<dbReference type="GO" id="GO:0003700">
    <property type="term" value="F:DNA-binding transcription factor activity"/>
    <property type="evidence" value="ECO:0007669"/>
    <property type="project" value="InterPro"/>
</dbReference>
<dbReference type="AlphaFoldDB" id="A0A7X1C6E0"/>
<dbReference type="Gene3D" id="3.40.190.10">
    <property type="entry name" value="Periplasmic binding protein-like II"/>
    <property type="match status" value="2"/>
</dbReference>
<keyword evidence="2" id="KW-0805">Transcription regulation</keyword>
<reference evidence="6 8" key="1">
    <citation type="submission" date="2015-02" db="EMBL/GenBank/DDBJ databases">
        <title>Sequencing of Listeria spp. dairy environmental strains.</title>
        <authorList>
            <person name="Muhterem-Uyar M."/>
            <person name="Wagner M."/>
            <person name="Schmitz-Esser S."/>
            <person name="Stessl B."/>
        </authorList>
    </citation>
    <scope>NUCLEOTIDE SEQUENCE [LARGE SCALE GENOMIC DNA]</scope>
    <source>
        <strain evidence="6 8">7KSM</strain>
    </source>
</reference>
<dbReference type="Pfam" id="PF00126">
    <property type="entry name" value="HTH_1"/>
    <property type="match status" value="1"/>
</dbReference>
<dbReference type="PANTHER" id="PTHR30346:SF0">
    <property type="entry name" value="HCA OPERON TRANSCRIPTIONAL ACTIVATOR HCAR"/>
    <property type="match status" value="1"/>
</dbReference>
<dbReference type="InterPro" id="IPR036390">
    <property type="entry name" value="WH_DNA-bd_sf"/>
</dbReference>
<dbReference type="FunFam" id="1.10.10.10:FF:000001">
    <property type="entry name" value="LysR family transcriptional regulator"/>
    <property type="match status" value="1"/>
</dbReference>
<dbReference type="PANTHER" id="PTHR30346">
    <property type="entry name" value="TRANSCRIPTIONAL DUAL REGULATOR HCAR-RELATED"/>
    <property type="match status" value="1"/>
</dbReference>
<evidence type="ECO:0000259" key="5">
    <source>
        <dbReference type="PROSITE" id="PS50931"/>
    </source>
</evidence>
<dbReference type="InterPro" id="IPR005119">
    <property type="entry name" value="LysR_subst-bd"/>
</dbReference>
<reference evidence="7 9" key="2">
    <citation type="submission" date="2020-03" db="EMBL/GenBank/DDBJ databases">
        <title>Soil Listeria distribution.</title>
        <authorList>
            <person name="Liao J."/>
            <person name="Wiedmann M."/>
        </authorList>
    </citation>
    <scope>NUCLEOTIDE SEQUENCE [LARGE SCALE GENOMIC DNA]</scope>
    <source>
        <strain evidence="7 9">FSL L7-1560</strain>
    </source>
</reference>
<protein>
    <submittedName>
        <fullName evidence="7">LysR family transcriptional regulator</fullName>
    </submittedName>
</protein>
<dbReference type="RefSeq" id="WP_003745596.1">
    <property type="nucleotide sequence ID" value="NZ_CBCPLZ010000008.1"/>
</dbReference>
<dbReference type="SUPFAM" id="SSF53850">
    <property type="entry name" value="Periplasmic binding protein-like II"/>
    <property type="match status" value="1"/>
</dbReference>
<comment type="caution">
    <text evidence="7">The sequence shown here is derived from an EMBL/GenBank/DDBJ whole genome shotgun (WGS) entry which is preliminary data.</text>
</comment>
<dbReference type="PRINTS" id="PR00039">
    <property type="entry name" value="HTHLYSR"/>
</dbReference>
<name>A0A7X1C6E0_LISSE</name>
<dbReference type="Gene3D" id="1.10.10.10">
    <property type="entry name" value="Winged helix-like DNA-binding domain superfamily/Winged helix DNA-binding domain"/>
    <property type="match status" value="1"/>
</dbReference>
<keyword evidence="4" id="KW-0804">Transcription</keyword>
<gene>
    <name evidence="7" type="ORF">HB897_07630</name>
    <name evidence="6" type="ORF">UQ68_11900</name>
</gene>
<evidence type="ECO:0000313" key="7">
    <source>
        <dbReference type="EMBL" id="MBC1486094.1"/>
    </source>
</evidence>
<keyword evidence="3" id="KW-0238">DNA-binding</keyword>
<dbReference type="OMA" id="HLRYFQV"/>
<comment type="similarity">
    <text evidence="1">Belongs to the LysR transcriptional regulatory family.</text>
</comment>
<evidence type="ECO:0000256" key="2">
    <source>
        <dbReference type="ARBA" id="ARBA00023015"/>
    </source>
</evidence>
<dbReference type="GO" id="GO:0032993">
    <property type="term" value="C:protein-DNA complex"/>
    <property type="evidence" value="ECO:0007669"/>
    <property type="project" value="TreeGrafter"/>
</dbReference>
<dbReference type="InterPro" id="IPR036388">
    <property type="entry name" value="WH-like_DNA-bd_sf"/>
</dbReference>
<proteinExistence type="inferred from homology"/>
<organism evidence="7 9">
    <name type="scientific">Listeria seeligeri</name>
    <dbReference type="NCBI Taxonomy" id="1640"/>
    <lineage>
        <taxon>Bacteria</taxon>
        <taxon>Bacillati</taxon>
        <taxon>Bacillota</taxon>
        <taxon>Bacilli</taxon>
        <taxon>Bacillales</taxon>
        <taxon>Listeriaceae</taxon>
        <taxon>Listeria</taxon>
    </lineage>
</organism>
<evidence type="ECO:0000256" key="3">
    <source>
        <dbReference type="ARBA" id="ARBA00023125"/>
    </source>
</evidence>
<dbReference type="EMBL" id="JYOM01000015">
    <property type="protein sequence ID" value="KKD44991.1"/>
    <property type="molecule type" value="Genomic_DNA"/>
</dbReference>
<evidence type="ECO:0000256" key="4">
    <source>
        <dbReference type="ARBA" id="ARBA00023163"/>
    </source>
</evidence>